<accession>A0A6V8I5M9</accession>
<dbReference type="GO" id="GO:0019363">
    <property type="term" value="P:pyridine nucleotide biosynthetic process"/>
    <property type="evidence" value="ECO:0007669"/>
    <property type="project" value="UniProtKB-KW"/>
</dbReference>
<name>A0A6V8I5M9_9PROT</name>
<keyword evidence="10" id="KW-1185">Reference proteome</keyword>
<dbReference type="EC" id="3.5.1.19" evidence="6"/>
<dbReference type="CDD" id="cd01011">
    <property type="entry name" value="nicotinamidase"/>
    <property type="match status" value="1"/>
</dbReference>
<sequence>MISGSPSLPHTTPHHRMSLTPGPADALLIIDVQNDFLPGGALAVPEGDAILPVIRQLTPLPFGLIITSQDWHPAQHVSFETATPAGLWPPHCVAGTQGAALAADMTVPADTLAVFKGTQTDQDSYSAFGGADAQGVSLAALLQRHGINRIFLCGLALDYCVQASALDARKAGLETVVLTDACRGIAHDLTPALTALRTAGVILCTSQDLAPDIRN</sequence>
<dbReference type="RefSeq" id="WP_237388750.1">
    <property type="nucleotide sequence ID" value="NZ_BLJP01000002.1"/>
</dbReference>
<dbReference type="PANTHER" id="PTHR11080">
    <property type="entry name" value="PYRAZINAMIDASE/NICOTINAMIDASE"/>
    <property type="match status" value="1"/>
</dbReference>
<evidence type="ECO:0000259" key="8">
    <source>
        <dbReference type="Pfam" id="PF00857"/>
    </source>
</evidence>
<evidence type="ECO:0000313" key="10">
    <source>
        <dbReference type="Proteomes" id="UP000548726"/>
    </source>
</evidence>
<evidence type="ECO:0000256" key="1">
    <source>
        <dbReference type="ARBA" id="ARBA00006336"/>
    </source>
</evidence>
<comment type="caution">
    <text evidence="9">The sequence shown here is derived from an EMBL/GenBank/DDBJ whole genome shotgun (WGS) entry which is preliminary data.</text>
</comment>
<dbReference type="EMBL" id="BLJP01000002">
    <property type="protein sequence ID" value="GFE92889.1"/>
    <property type="molecule type" value="Genomic_DNA"/>
</dbReference>
<gene>
    <name evidence="9" type="ORF">DmAi_09480</name>
</gene>
<dbReference type="SUPFAM" id="SSF52499">
    <property type="entry name" value="Isochorismatase-like hydrolases"/>
    <property type="match status" value="1"/>
</dbReference>
<dbReference type="GO" id="GO:0008936">
    <property type="term" value="F:nicotinamidase activity"/>
    <property type="evidence" value="ECO:0007669"/>
    <property type="project" value="UniProtKB-EC"/>
</dbReference>
<comment type="similarity">
    <text evidence="1">Belongs to the isochorismatase family.</text>
</comment>
<evidence type="ECO:0000313" key="9">
    <source>
        <dbReference type="EMBL" id="GFE92889.1"/>
    </source>
</evidence>
<dbReference type="PANTHER" id="PTHR11080:SF2">
    <property type="entry name" value="LD05707P"/>
    <property type="match status" value="1"/>
</dbReference>
<comment type="pathway">
    <text evidence="5">Cofactor biosynthesis; nicotinate biosynthesis; nicotinate from nicotinamide: step 1/1.</text>
</comment>
<evidence type="ECO:0000256" key="4">
    <source>
        <dbReference type="ARBA" id="ARBA00022801"/>
    </source>
</evidence>
<reference evidence="9 10" key="1">
    <citation type="journal article" date="2020" name="Cell Rep.">
        <title>Local necrotic cells trigger systemic immune activation via gut microbiome dysbiosis in Drosophila.</title>
        <authorList>
            <person name="Kosakamoto H."/>
            <person name="Yamauchi T."/>
            <person name="Akuzawa-Tokita Y."/>
            <person name="Nishimura K."/>
            <person name="Soga T."/>
            <person name="Murakami T."/>
            <person name="Mori H."/>
            <person name="Yamamoto K."/>
            <person name="Miyazaki R."/>
            <person name="Koto A."/>
            <person name="Miura M."/>
            <person name="Obata F."/>
        </authorList>
    </citation>
    <scope>NUCLEOTIDE SEQUENCE [LARGE SCALE GENOMIC DNA]</scope>
    <source>
        <strain evidence="9 10">Ai</strain>
    </source>
</reference>
<evidence type="ECO:0000256" key="2">
    <source>
        <dbReference type="ARBA" id="ARBA00022642"/>
    </source>
</evidence>
<keyword evidence="3" id="KW-0479">Metal-binding</keyword>
<dbReference type="Pfam" id="PF00857">
    <property type="entry name" value="Isochorismatase"/>
    <property type="match status" value="1"/>
</dbReference>
<evidence type="ECO:0000256" key="6">
    <source>
        <dbReference type="ARBA" id="ARBA00039017"/>
    </source>
</evidence>
<evidence type="ECO:0000256" key="5">
    <source>
        <dbReference type="ARBA" id="ARBA00037900"/>
    </source>
</evidence>
<feature type="domain" description="Isochorismatase-like" evidence="8">
    <location>
        <begin position="26"/>
        <end position="207"/>
    </location>
</feature>
<keyword evidence="4" id="KW-0378">Hydrolase</keyword>
<dbReference type="InterPro" id="IPR000868">
    <property type="entry name" value="Isochorismatase-like_dom"/>
</dbReference>
<dbReference type="GO" id="GO:0046872">
    <property type="term" value="F:metal ion binding"/>
    <property type="evidence" value="ECO:0007669"/>
    <property type="project" value="UniProtKB-KW"/>
</dbReference>
<evidence type="ECO:0000256" key="7">
    <source>
        <dbReference type="ARBA" id="ARBA00043224"/>
    </source>
</evidence>
<dbReference type="AlphaFoldDB" id="A0A6V8I5M9"/>
<dbReference type="Gene3D" id="3.40.50.850">
    <property type="entry name" value="Isochorismatase-like"/>
    <property type="match status" value="1"/>
</dbReference>
<organism evidence="9 10">
    <name type="scientific">Acetobacter persici</name>
    <dbReference type="NCBI Taxonomy" id="1076596"/>
    <lineage>
        <taxon>Bacteria</taxon>
        <taxon>Pseudomonadati</taxon>
        <taxon>Pseudomonadota</taxon>
        <taxon>Alphaproteobacteria</taxon>
        <taxon>Acetobacterales</taxon>
        <taxon>Acetobacteraceae</taxon>
        <taxon>Acetobacter</taxon>
    </lineage>
</organism>
<evidence type="ECO:0000256" key="3">
    <source>
        <dbReference type="ARBA" id="ARBA00022723"/>
    </source>
</evidence>
<dbReference type="InterPro" id="IPR052347">
    <property type="entry name" value="Isochorismatase_Nicotinamidase"/>
</dbReference>
<protein>
    <recommendedName>
        <fullName evidence="6">nicotinamidase</fullName>
        <ecNumber evidence="6">3.5.1.19</ecNumber>
    </recommendedName>
    <alternativeName>
        <fullName evidence="7">Nicotinamide deamidase</fullName>
    </alternativeName>
</protein>
<dbReference type="Proteomes" id="UP000548726">
    <property type="component" value="Unassembled WGS sequence"/>
</dbReference>
<proteinExistence type="inferred from homology"/>
<keyword evidence="2" id="KW-0662">Pyridine nucleotide biosynthesis</keyword>
<dbReference type="InterPro" id="IPR036380">
    <property type="entry name" value="Isochorismatase-like_sf"/>
</dbReference>